<feature type="region of interest" description="Disordered" evidence="1">
    <location>
        <begin position="2088"/>
        <end position="2120"/>
    </location>
</feature>
<evidence type="ECO:0008006" key="4">
    <source>
        <dbReference type="Google" id="ProtNLM"/>
    </source>
</evidence>
<feature type="compositionally biased region" description="Basic and acidic residues" evidence="1">
    <location>
        <begin position="243"/>
        <end position="258"/>
    </location>
</feature>
<proteinExistence type="predicted"/>
<dbReference type="PANTHER" id="PTHR11439:SF483">
    <property type="entry name" value="PEPTIDE SYNTHASE GLIP-LIKE, PUTATIVE (AFU_ORTHOLOGUE AFUA_3G12920)-RELATED"/>
    <property type="match status" value="1"/>
</dbReference>
<feature type="non-terminal residue" evidence="2">
    <location>
        <position position="1"/>
    </location>
</feature>
<feature type="region of interest" description="Disordered" evidence="1">
    <location>
        <begin position="224"/>
        <end position="258"/>
    </location>
</feature>
<feature type="region of interest" description="Disordered" evidence="1">
    <location>
        <begin position="901"/>
        <end position="923"/>
    </location>
</feature>
<dbReference type="EMBL" id="CAUYUJ010004191">
    <property type="protein sequence ID" value="CAK0808505.1"/>
    <property type="molecule type" value="Genomic_DNA"/>
</dbReference>
<sequence>RGESSLVDTRALGKPPLFSGDLTADGKPEGGLAWPQWSFTFRAYAGAFDPTCRDALEYAANKVDDEQQISNVMMDVNDKKLSSQIYYVLALTCRGRALSVVQRVPEGWGVEAWRQLCREFEPRLPSRFQGMLQRLLDPVRGPDMLESIYTWERQLKAYEEQSGDQMADSIKLATLTNKLLDGPLKTHVNLQVGRLQTYEAAKAEVISYLRATANQEEEPVPMELNPVTGELCPMTRGKAGKGKGKDKSGKGKSHDGKGKNKKVCFYCAKPNHTKQECRILAKDRASKDIKPDKSGRYAGKPVDKITGKRLESENGDAAAVTALSDDDYYYDEQDGFVFALMEGENSNEIETGYCCALEGADFDLLFDTCAARSVCPPSWAPEVAIKECRGTVLYQADGNELKHYGKKEVSMTDQNSGEPLTVKFEAKGVRKPIMAASSAVDAGYGVWLCDGGSYIVKPEQAKDLASHVKDSIGKGKSIELKRKNGIFVIRARRCSTGELCPTTEKSDEPKDVGGRPKVELEDSEEARSATTKKVAVWPSADERAKHEVTHCPFRAWCRYCLTGQATEDQHRSQESVSTVAKLALDYCFLAREGELQKATILVIVLRHPGAVGATQVPKKGVDDVAVEFVLFHLEAWGVGEVVLRADQEPAIQALLGELRRRRVEHHRTTVEKSTKHDSKANGMIEAVVRRVESLTRTYVAVIEEKFKTKVTSQSVILPWLVRHAAYVLTRFATKSDGRSAWATIKGKEFASPLACVGETVDFKLIRKDQSKLDPRWATGVFLGRRDESDEVIVGTARGIEFSRTFKRRDDSERWVQEEFRTFIGVPWNPRAPTTETPVVSTRRRYITRALIQEHGESPDCPACLGLSSVHTVACRARFEEIFKAQAEQAIQLQPAVGAAGAEAAKPVPQQAAPAPQQEISPPPVSEPMTLGALCEEEVPPPTFDGELFAGSFHDQFTGEVLPKELVLQGVKRELDEMDEFEVMVWKKRSEKPAGERVISTKLFHTRKGPDCARSRIVARDFAGGVFAPEHYAGTPPTWALKLVISRLASRGSSRQLAAHDISVAFFHAELKEPVWAEPPKELNCPDWLWLVSKALYGMRESSADFQQLVRDTYREHGWNILSTVPCLAYHSEWDCLSGFHGDDFYTEGEPHELDKVDAMITGSFKAKILPRVGPAAEEQGLVLRRLLLWSAKGFMLLPDPKHFENLSTLLDLKNVKPSPTPVSRATGKNARDALEELKRAEKAIYCRGTGICMYIGPDRFDIQFATKQLASDMAHPTRLSMMRLRRLARYLAGTHDVGIEFLYQEKWTDVVVYSDGDWSGDVQTCKSTSAGTIQVGDPGAGHLIESWSITQGAVALSSAESEFYAIGSAAARGITVKQVMLEIAELGAGVPADVRLIIRTDSDAARGMIHRVGCGRVRHLQTRYLWHQQALREKQFEVERVDGKKNPSDAGTKPLEQEALQTCMRNLGIVSRKIAGFGTDEASQVLATLLLFAAAQTADGTVVEPTCSAGGSESQGGGMQLTAFMMVILTLIGIVTGVLIERHVLKERREERREVTVCLRDTGVQVEPAPKRCEDKGSQGVFVTVVTGLALWRGVSKGLAYYDQHDDYMLRWIMLAHIQGYRLVGLDAPGNMRHGWQVQGADTAAWLHEKISGAGYLGLQRQCRRRTAQGHQASDAGVVDHHFISGCMQELTTHDQPHAGEGVVAAIQCRRDQLLEVLYAAGLRKDEADQDAKAWLDERSNLGGHYRPRHAAVAACDGLESPPRIGEDPGLGWGPGQAACPDLSCPACPACPEAAACAACPEAAACPACEPPHCAACPACEPPPCAACPACEARACPEASAGEKAAEKLAGALLGGLVHWLVAKHVVCRFADDDVDHERVLLHYAAEGEWVVLTPDGDIYAEDMSCGDPETGPARAFPLALRTRKMRRLYRFREELGPDELADALTRGRQAALEMDAALPEPREAVAVGGQRVTWQEAAGKLSAAERAGLLRLGMAVARLGGKLLEAPGAGQAWIALSGGPGVAIGTEVDVANIEGLSFEDGPEPFGVLRAADGGIVRLARLGAGSAPGRVAEEAAVWHGLDRGQARALGPERRRAAAAAPLEDEGPAEPMGGAATPELALPPLAEPLGEERDADARALWVDYDEQGERFKRWRDVVGESRQERYPDAKVDGPPGALRMCKHMERHGGDPRLWLDLFIRMKGLGQNDRVVHELRTIVEALYQGGVYDQLNMGGLMMVEVLTRRVAAVVDAYADPSKPSWTNARFFEGVSSVEDVSGPELRGCVHRRAKEQHEMEQAQNRARTLRGAPSETVDGAEGAGGDAAGARSFLPLPLLGDAGRRIRGRSSRARQFGRESRIALEVNGIVDAINWMSGYDSQPGPANGMQRDVLARFEGLVRGRQPDAKLQEPQAALRELLRGRSPYDGRGGPTTVASYSAGLVSMPTDVSDCPRLEDLLPGEALTFLRERQERMLRESPLPTDVEPYFDSVLKFNHKEYRGLVRRLLSAGILGWTLTPKERIGMFFVWKDGRRRLRLIVDARRANAHFRDPPGVELLSSEGLARIEVHMPDAGFSSYEDLRAALEAQQVYIGMADVKDCFHRMRIDSALSQYFCLPPVKAGAFGVTEVEGTKVQTSTAIYPCWQVLPMGFSWSLYFAQRANEEVSRRSSALLRGPSLSDHVPPLVFAPGRAPQEVRHCVCVDNLGVFSLFSELVSGVMNQLTGEFTELNLLLHKDELVLGMAVALGTEIDGSQLRTRVTSDRFWRCRQAVRGLLARRRVKGWAVEAVLGHLTFCGLCSRGTLSAFNSVRGFVRAHYDEAAVLWTEARRELAAFSSLMYFLESDWWLPWNPMVQQSDASLHGYGLARAFWPQELVESVGRVPERARFRRRCARSAREAALCAAGFGMSESGKWELKGLPEDEEELGQWDVARDFPEVPAQGLRAGLWEPCFARAWQHPEGILTLEARALVSSIHRIATTVFGRGARLETGRRRTRQLAPSRPEPGLQPSARGQEARRARQLVPAPPIAPQPLPAARRERQLGESGLLKTAVLSRPLPRSPGRVVEDLTKVPVPAEPARGARESVGSSDSGSSEPEVVTGAARQRRLAQSRKRRARHYGMPTGEEGFPLLEREAVRTPTQREYQRAWDGWRDFARRSWPSVDIDEVMKSRDDSVVDSALVSYLNGLYQAGTHLSWAEKLMAGVLHFNPDFSRYGARRLPRGWRCLRAWRRLEPPRTRKPWALALWCAMAWRMKARGSLQMAVFTLIAVSVHARPSSLLLLKPACLVPPAAGVCEFWTLRLFPEEEDLRDKTGLGDVSLELDSPWIRFLDPVLRQMKKEGHPECLWNFTYPEYCKMFSLCLQDLQVKAKQNVFLVCEAQLADIILGRASPVDLRELDHA</sequence>
<feature type="compositionally biased region" description="Low complexity" evidence="1">
    <location>
        <begin position="3076"/>
        <end position="3095"/>
    </location>
</feature>
<keyword evidence="3" id="KW-1185">Reference proteome</keyword>
<comment type="caution">
    <text evidence="2">The sequence shown here is derived from an EMBL/GenBank/DDBJ whole genome shotgun (WGS) entry which is preliminary data.</text>
</comment>
<feature type="region of interest" description="Disordered" evidence="1">
    <location>
        <begin position="500"/>
        <end position="533"/>
    </location>
</feature>
<accession>A0ABN9QTH4</accession>
<organism evidence="2 3">
    <name type="scientific">Prorocentrum cordatum</name>
    <dbReference type="NCBI Taxonomy" id="2364126"/>
    <lineage>
        <taxon>Eukaryota</taxon>
        <taxon>Sar</taxon>
        <taxon>Alveolata</taxon>
        <taxon>Dinophyceae</taxon>
        <taxon>Prorocentrales</taxon>
        <taxon>Prorocentraceae</taxon>
        <taxon>Prorocentrum</taxon>
    </lineage>
</organism>
<feature type="region of interest" description="Disordered" evidence="1">
    <location>
        <begin position="2298"/>
        <end position="2320"/>
    </location>
</feature>
<reference evidence="2" key="1">
    <citation type="submission" date="2023-10" db="EMBL/GenBank/DDBJ databases">
        <authorList>
            <person name="Chen Y."/>
            <person name="Shah S."/>
            <person name="Dougan E. K."/>
            <person name="Thang M."/>
            <person name="Chan C."/>
        </authorList>
    </citation>
    <scope>NUCLEOTIDE SEQUENCE [LARGE SCALE GENOMIC DNA]</scope>
</reference>
<evidence type="ECO:0000256" key="1">
    <source>
        <dbReference type="SAM" id="MobiDB-lite"/>
    </source>
</evidence>
<feature type="compositionally biased region" description="Low complexity" evidence="1">
    <location>
        <begin position="2108"/>
        <end position="2120"/>
    </location>
</feature>
<dbReference type="CDD" id="cd09272">
    <property type="entry name" value="RNase_HI_RT_Ty1"/>
    <property type="match status" value="1"/>
</dbReference>
<feature type="region of interest" description="Disordered" evidence="1">
    <location>
        <begin position="2981"/>
        <end position="3032"/>
    </location>
</feature>
<dbReference type="Proteomes" id="UP001189429">
    <property type="component" value="Unassembled WGS sequence"/>
</dbReference>
<feature type="compositionally biased region" description="Basic residues" evidence="1">
    <location>
        <begin position="3096"/>
        <end position="3110"/>
    </location>
</feature>
<feature type="region of interest" description="Disordered" evidence="1">
    <location>
        <begin position="3051"/>
        <end position="3116"/>
    </location>
</feature>
<dbReference type="PANTHER" id="PTHR11439">
    <property type="entry name" value="GAG-POL-RELATED RETROTRANSPOSON"/>
    <property type="match status" value="1"/>
</dbReference>
<evidence type="ECO:0000313" key="3">
    <source>
        <dbReference type="Proteomes" id="UP001189429"/>
    </source>
</evidence>
<gene>
    <name evidence="2" type="ORF">PCOR1329_LOCUS14085</name>
</gene>
<feature type="compositionally biased region" description="Low complexity" evidence="1">
    <location>
        <begin position="901"/>
        <end position="919"/>
    </location>
</feature>
<name>A0ABN9QTH4_9DINO</name>
<evidence type="ECO:0000313" key="2">
    <source>
        <dbReference type="EMBL" id="CAK0808505.1"/>
    </source>
</evidence>
<dbReference type="SUPFAM" id="SSF56672">
    <property type="entry name" value="DNA/RNA polymerases"/>
    <property type="match status" value="1"/>
</dbReference>
<feature type="compositionally biased region" description="Pro residues" evidence="1">
    <location>
        <begin position="3017"/>
        <end position="3026"/>
    </location>
</feature>
<feature type="compositionally biased region" description="Basic and acidic residues" evidence="1">
    <location>
        <begin position="504"/>
        <end position="520"/>
    </location>
</feature>
<protein>
    <recommendedName>
        <fullName evidence="4">Retrovirus-related Pol polyprotein from transposon TNT 1-94</fullName>
    </recommendedName>
</protein>
<dbReference type="InterPro" id="IPR043502">
    <property type="entry name" value="DNA/RNA_pol_sf"/>
</dbReference>